<dbReference type="PANTHER" id="PTHR31704">
    <property type="entry name" value="MYB/SANT-LIKE DNA-BINDING DOMAIN PROTEIN-RELATED"/>
    <property type="match status" value="1"/>
</dbReference>
<evidence type="ECO:0000313" key="3">
    <source>
        <dbReference type="EMBL" id="KAK8923881.1"/>
    </source>
</evidence>
<protein>
    <recommendedName>
        <fullName evidence="2">Myb/SANT-like domain-containing protein</fullName>
    </recommendedName>
</protein>
<feature type="domain" description="Myb/SANT-like" evidence="2">
    <location>
        <begin position="48"/>
        <end position="141"/>
    </location>
</feature>
<organism evidence="3 4">
    <name type="scientific">Platanthera zijinensis</name>
    <dbReference type="NCBI Taxonomy" id="2320716"/>
    <lineage>
        <taxon>Eukaryota</taxon>
        <taxon>Viridiplantae</taxon>
        <taxon>Streptophyta</taxon>
        <taxon>Embryophyta</taxon>
        <taxon>Tracheophyta</taxon>
        <taxon>Spermatophyta</taxon>
        <taxon>Magnoliopsida</taxon>
        <taxon>Liliopsida</taxon>
        <taxon>Asparagales</taxon>
        <taxon>Orchidaceae</taxon>
        <taxon>Orchidoideae</taxon>
        <taxon>Orchideae</taxon>
        <taxon>Orchidinae</taxon>
        <taxon>Platanthera</taxon>
    </lineage>
</organism>
<accession>A0AAP0B224</accession>
<dbReference type="PANTHER" id="PTHR31704:SF37">
    <property type="entry name" value="HEAT SHOCK PROTEIN"/>
    <property type="match status" value="1"/>
</dbReference>
<evidence type="ECO:0000259" key="2">
    <source>
        <dbReference type="Pfam" id="PF12776"/>
    </source>
</evidence>
<feature type="compositionally biased region" description="Basic and acidic residues" evidence="1">
    <location>
        <begin position="213"/>
        <end position="222"/>
    </location>
</feature>
<evidence type="ECO:0000313" key="4">
    <source>
        <dbReference type="Proteomes" id="UP001418222"/>
    </source>
</evidence>
<dbReference type="Pfam" id="PF12776">
    <property type="entry name" value="Myb_DNA-bind_3"/>
    <property type="match status" value="1"/>
</dbReference>
<keyword evidence="4" id="KW-1185">Reference proteome</keyword>
<sequence>MIDEVRSFLISIRIPCAQQRLKNRAFLLILPHFNTMVKTKEGGIAALWESSEVMLFCDLCIAEIMLGNRPTTHLSKEGWKNVTAKFQERTSKMYVCAQFKNKWDQLKKDWKLWKELKHGATGLGWDSTRRTVDASDDWWKERLEVVPAAKKFRYAGIPPELEEKLYTMFNEVVATGEHAWAPNSRVDPSSPDHVLSEHEDDVAEGLGTPAGISDDHRDDGGIFERGGSSEGNKRRIERGRRGIHKNRRGRYSIEQFVESTIRVGDIISQPPQTFIPSYTIHEAVDELEKHPDICNDPALYDFATIFLLDNKNRELFLSLPNSKKGWWLKNRQYTNMHSGAL</sequence>
<name>A0AAP0B224_9ASPA</name>
<dbReference type="AlphaFoldDB" id="A0AAP0B224"/>
<reference evidence="3 4" key="1">
    <citation type="journal article" date="2022" name="Nat. Plants">
        <title>Genomes of leafy and leafless Platanthera orchids illuminate the evolution of mycoheterotrophy.</title>
        <authorList>
            <person name="Li M.H."/>
            <person name="Liu K.W."/>
            <person name="Li Z."/>
            <person name="Lu H.C."/>
            <person name="Ye Q.L."/>
            <person name="Zhang D."/>
            <person name="Wang J.Y."/>
            <person name="Li Y.F."/>
            <person name="Zhong Z.M."/>
            <person name="Liu X."/>
            <person name="Yu X."/>
            <person name="Liu D.K."/>
            <person name="Tu X.D."/>
            <person name="Liu B."/>
            <person name="Hao Y."/>
            <person name="Liao X.Y."/>
            <person name="Jiang Y.T."/>
            <person name="Sun W.H."/>
            <person name="Chen J."/>
            <person name="Chen Y.Q."/>
            <person name="Ai Y."/>
            <person name="Zhai J.W."/>
            <person name="Wu S.S."/>
            <person name="Zhou Z."/>
            <person name="Hsiao Y.Y."/>
            <person name="Wu W.L."/>
            <person name="Chen Y.Y."/>
            <person name="Lin Y.F."/>
            <person name="Hsu J.L."/>
            <person name="Li C.Y."/>
            <person name="Wang Z.W."/>
            <person name="Zhao X."/>
            <person name="Zhong W.Y."/>
            <person name="Ma X.K."/>
            <person name="Ma L."/>
            <person name="Huang J."/>
            <person name="Chen G.Z."/>
            <person name="Huang M.Z."/>
            <person name="Huang L."/>
            <person name="Peng D.H."/>
            <person name="Luo Y.B."/>
            <person name="Zou S.Q."/>
            <person name="Chen S.P."/>
            <person name="Lan S."/>
            <person name="Tsai W.C."/>
            <person name="Van de Peer Y."/>
            <person name="Liu Z.J."/>
        </authorList>
    </citation>
    <scope>NUCLEOTIDE SEQUENCE [LARGE SCALE GENOMIC DNA]</scope>
    <source>
        <strain evidence="3">Lor287</strain>
    </source>
</reference>
<proteinExistence type="predicted"/>
<dbReference type="InterPro" id="IPR024752">
    <property type="entry name" value="Myb/SANT-like_dom"/>
</dbReference>
<dbReference type="Proteomes" id="UP001418222">
    <property type="component" value="Unassembled WGS sequence"/>
</dbReference>
<gene>
    <name evidence="3" type="ORF">KSP39_PZI019368</name>
</gene>
<dbReference type="EMBL" id="JBBWWQ010000017">
    <property type="protein sequence ID" value="KAK8923881.1"/>
    <property type="molecule type" value="Genomic_DNA"/>
</dbReference>
<feature type="region of interest" description="Disordered" evidence="1">
    <location>
        <begin position="181"/>
        <end position="243"/>
    </location>
</feature>
<evidence type="ECO:0000256" key="1">
    <source>
        <dbReference type="SAM" id="MobiDB-lite"/>
    </source>
</evidence>
<comment type="caution">
    <text evidence="3">The sequence shown here is derived from an EMBL/GenBank/DDBJ whole genome shotgun (WGS) entry which is preliminary data.</text>
</comment>